<proteinExistence type="predicted"/>
<sequence length="353" mass="40472">MCSTFRSPLTSEPLSPRNPAVILRLEPSGLQALTNVSNHIHLPLHSSSPRCPFLTLSGDPRDPSFSTIDPFKRRRIDNTAMGGSNSSVAGQAQQQGNFISGEPYHFLSQYKEVSCSHGPRVCTILEEDARRHLADIEKTVANQLIHNILELKLIHDIKEADFSIRSEHSKGLYFKDALPSVSAVKTSLFNAFLQLQDIIQQMGTVIIMSMSRRWEEHIQEWYTKSHTSNLEYLDLAKTEKQPTQRELAHNLSVIYDRVCLSCRVHLKNFKQIQEQLEGLKKENQKLSEALKNLTREILENKPLTKRQLEDLIIKITEQPKQREQQVLQLSEELKQKVDKVETLLKKVESWVFS</sequence>
<feature type="coiled-coil region" evidence="1">
    <location>
        <begin position="262"/>
        <end position="299"/>
    </location>
</feature>
<keyword evidence="3" id="KW-1185">Reference proteome</keyword>
<keyword evidence="1" id="KW-0175">Coiled coil</keyword>
<comment type="caution">
    <text evidence="2">The sequence shown here is derived from an EMBL/GenBank/DDBJ whole genome shotgun (WGS) entry which is preliminary data.</text>
</comment>
<dbReference type="InterPro" id="IPR010746">
    <property type="entry name" value="CYMV_Orf1"/>
</dbReference>
<evidence type="ECO:0000313" key="2">
    <source>
        <dbReference type="EMBL" id="KAG6485268.1"/>
    </source>
</evidence>
<accession>A0A8J5KIW5</accession>
<protein>
    <submittedName>
        <fullName evidence="2">Uncharacterized protein</fullName>
    </submittedName>
</protein>
<gene>
    <name evidence="2" type="ORF">ZIOFF_053802</name>
</gene>
<dbReference type="AlphaFoldDB" id="A0A8J5KIW5"/>
<organism evidence="2 3">
    <name type="scientific">Zingiber officinale</name>
    <name type="common">Ginger</name>
    <name type="synonym">Amomum zingiber</name>
    <dbReference type="NCBI Taxonomy" id="94328"/>
    <lineage>
        <taxon>Eukaryota</taxon>
        <taxon>Viridiplantae</taxon>
        <taxon>Streptophyta</taxon>
        <taxon>Embryophyta</taxon>
        <taxon>Tracheophyta</taxon>
        <taxon>Spermatophyta</taxon>
        <taxon>Magnoliopsida</taxon>
        <taxon>Liliopsida</taxon>
        <taxon>Zingiberales</taxon>
        <taxon>Zingiberaceae</taxon>
        <taxon>Zingiber</taxon>
    </lineage>
</organism>
<name>A0A8J5KIW5_ZINOF</name>
<reference evidence="2 3" key="1">
    <citation type="submission" date="2020-08" db="EMBL/GenBank/DDBJ databases">
        <title>Plant Genome Project.</title>
        <authorList>
            <person name="Zhang R.-G."/>
        </authorList>
    </citation>
    <scope>NUCLEOTIDE SEQUENCE [LARGE SCALE GENOMIC DNA]</scope>
    <source>
        <tissue evidence="2">Rhizome</tissue>
    </source>
</reference>
<evidence type="ECO:0000313" key="3">
    <source>
        <dbReference type="Proteomes" id="UP000734854"/>
    </source>
</evidence>
<evidence type="ECO:0000256" key="1">
    <source>
        <dbReference type="SAM" id="Coils"/>
    </source>
</evidence>
<dbReference type="Proteomes" id="UP000734854">
    <property type="component" value="Unassembled WGS sequence"/>
</dbReference>
<dbReference type="Pfam" id="PF07028">
    <property type="entry name" value="DUF1319"/>
    <property type="match status" value="1"/>
</dbReference>
<dbReference type="EMBL" id="JACMSC010000015">
    <property type="protein sequence ID" value="KAG6485268.1"/>
    <property type="molecule type" value="Genomic_DNA"/>
</dbReference>